<reference evidence="1" key="2">
    <citation type="journal article" date="2015" name="Data Brief">
        <title>Shoot transcriptome of the giant reed, Arundo donax.</title>
        <authorList>
            <person name="Barrero R.A."/>
            <person name="Guerrero F.D."/>
            <person name="Moolhuijzen P."/>
            <person name="Goolsby J.A."/>
            <person name="Tidwell J."/>
            <person name="Bellgard S.E."/>
            <person name="Bellgard M.I."/>
        </authorList>
    </citation>
    <scope>NUCLEOTIDE SEQUENCE</scope>
    <source>
        <tissue evidence="1">Shoot tissue taken approximately 20 cm above the soil surface</tissue>
    </source>
</reference>
<dbReference type="EMBL" id="GBRH01166700">
    <property type="protein sequence ID" value="JAE31196.1"/>
    <property type="molecule type" value="Transcribed_RNA"/>
</dbReference>
<accession>A0A0A9H8M7</accession>
<evidence type="ECO:0000313" key="1">
    <source>
        <dbReference type="EMBL" id="JAE31196.1"/>
    </source>
</evidence>
<sequence length="42" mass="4679">MSRVYCTRPLLRRGPKGNTSKNHCTSKNIRAPLHVISSGWVG</sequence>
<name>A0A0A9H8M7_ARUDO</name>
<protein>
    <submittedName>
        <fullName evidence="1">Uncharacterized protein</fullName>
    </submittedName>
</protein>
<reference evidence="1" key="1">
    <citation type="submission" date="2014-09" db="EMBL/GenBank/DDBJ databases">
        <authorList>
            <person name="Magalhaes I.L.F."/>
            <person name="Oliveira U."/>
            <person name="Santos F.R."/>
            <person name="Vidigal T.H.D.A."/>
            <person name="Brescovit A.D."/>
            <person name="Santos A.J."/>
        </authorList>
    </citation>
    <scope>NUCLEOTIDE SEQUENCE</scope>
    <source>
        <tissue evidence="1">Shoot tissue taken approximately 20 cm above the soil surface</tissue>
    </source>
</reference>
<organism evidence="1">
    <name type="scientific">Arundo donax</name>
    <name type="common">Giant reed</name>
    <name type="synonym">Donax arundinaceus</name>
    <dbReference type="NCBI Taxonomy" id="35708"/>
    <lineage>
        <taxon>Eukaryota</taxon>
        <taxon>Viridiplantae</taxon>
        <taxon>Streptophyta</taxon>
        <taxon>Embryophyta</taxon>
        <taxon>Tracheophyta</taxon>
        <taxon>Spermatophyta</taxon>
        <taxon>Magnoliopsida</taxon>
        <taxon>Liliopsida</taxon>
        <taxon>Poales</taxon>
        <taxon>Poaceae</taxon>
        <taxon>PACMAD clade</taxon>
        <taxon>Arundinoideae</taxon>
        <taxon>Arundineae</taxon>
        <taxon>Arundo</taxon>
    </lineage>
</organism>
<proteinExistence type="predicted"/>
<dbReference type="AlphaFoldDB" id="A0A0A9H8M7"/>